<sequence length="80" mass="8509">MSAHSNQTSTLPSTTASRSSFNRAVHLATLLLLSGIVVLLALILAELKNGILNVSPVAVNEGWPYQLGSYSRPIYVKGAE</sequence>
<evidence type="ECO:0000313" key="2">
    <source>
        <dbReference type="EMBL" id="RKK81756.1"/>
    </source>
</evidence>
<keyword evidence="1" id="KW-1133">Transmembrane helix</keyword>
<dbReference type="Proteomes" id="UP000285860">
    <property type="component" value="Unassembled WGS sequence"/>
</dbReference>
<name>A0A420NNB4_FUSOX</name>
<accession>A0A420NNB4</accession>
<evidence type="ECO:0000256" key="1">
    <source>
        <dbReference type="SAM" id="Phobius"/>
    </source>
</evidence>
<protein>
    <submittedName>
        <fullName evidence="2">Uncharacterized protein</fullName>
    </submittedName>
</protein>
<organism evidence="2 3">
    <name type="scientific">Fusarium oxysporum</name>
    <name type="common">Fusarium vascular wilt</name>
    <dbReference type="NCBI Taxonomy" id="5507"/>
    <lineage>
        <taxon>Eukaryota</taxon>
        <taxon>Fungi</taxon>
        <taxon>Dikarya</taxon>
        <taxon>Ascomycota</taxon>
        <taxon>Pezizomycotina</taxon>
        <taxon>Sordariomycetes</taxon>
        <taxon>Hypocreomycetidae</taxon>
        <taxon>Hypocreales</taxon>
        <taxon>Nectriaceae</taxon>
        <taxon>Fusarium</taxon>
        <taxon>Fusarium oxysporum species complex</taxon>
    </lineage>
</organism>
<proteinExistence type="predicted"/>
<dbReference type="EMBL" id="MRCY01000631">
    <property type="protein sequence ID" value="RKK81756.1"/>
    <property type="molecule type" value="Genomic_DNA"/>
</dbReference>
<gene>
    <name evidence="2" type="ORF">BFJ68_g17594</name>
</gene>
<keyword evidence="1" id="KW-0812">Transmembrane</keyword>
<feature type="transmembrane region" description="Helical" evidence="1">
    <location>
        <begin position="24"/>
        <end position="45"/>
    </location>
</feature>
<evidence type="ECO:0000313" key="3">
    <source>
        <dbReference type="Proteomes" id="UP000285860"/>
    </source>
</evidence>
<comment type="caution">
    <text evidence="2">The sequence shown here is derived from an EMBL/GenBank/DDBJ whole genome shotgun (WGS) entry which is preliminary data.</text>
</comment>
<keyword evidence="1" id="KW-0472">Membrane</keyword>
<dbReference type="AlphaFoldDB" id="A0A420NNB4"/>
<reference evidence="2 3" key="1">
    <citation type="journal article" date="2018" name="Sci. Rep.">
        <title>Characterisation of pathogen-specific regions and novel effector candidates in Fusarium oxysporum f. sp. cepae.</title>
        <authorList>
            <person name="Armitage A.D."/>
            <person name="Taylor A."/>
            <person name="Sobczyk M.K."/>
            <person name="Baxter L."/>
            <person name="Greenfield B.P."/>
            <person name="Bates H.J."/>
            <person name="Wilson F."/>
            <person name="Jackson A.C."/>
            <person name="Ott S."/>
            <person name="Harrison R.J."/>
            <person name="Clarkson J.P."/>
        </authorList>
    </citation>
    <scope>NUCLEOTIDE SEQUENCE [LARGE SCALE GENOMIC DNA]</scope>
    <source>
        <strain evidence="2 3">Fo_A28</strain>
    </source>
</reference>